<dbReference type="Pfam" id="PF25198">
    <property type="entry name" value="Spore_GerAC_N"/>
    <property type="match status" value="1"/>
</dbReference>
<dbReference type="AlphaFoldDB" id="A0A517I627"/>
<dbReference type="InterPro" id="IPR038501">
    <property type="entry name" value="Spore_GerAC_C_sf"/>
</dbReference>
<dbReference type="PANTHER" id="PTHR35789:SF1">
    <property type="entry name" value="SPORE GERMINATION PROTEIN B3"/>
    <property type="match status" value="1"/>
</dbReference>
<feature type="domain" description="Spore germination GerAC-like C-terminal" evidence="8">
    <location>
        <begin position="200"/>
        <end position="358"/>
    </location>
</feature>
<dbReference type="RefSeq" id="WP_144615836.1">
    <property type="nucleotide sequence ID" value="NZ_CP042161.1"/>
</dbReference>
<comment type="similarity">
    <text evidence="2">Belongs to the GerABKC lipoprotein family.</text>
</comment>
<proteinExistence type="inferred from homology"/>
<dbReference type="InterPro" id="IPR046953">
    <property type="entry name" value="Spore_GerAC-like_C"/>
</dbReference>
<evidence type="ECO:0000256" key="5">
    <source>
        <dbReference type="ARBA" id="ARBA00023136"/>
    </source>
</evidence>
<evidence type="ECO:0000313" key="11">
    <source>
        <dbReference type="Proteomes" id="UP000317713"/>
    </source>
</evidence>
<dbReference type="Pfam" id="PF05504">
    <property type="entry name" value="Spore_GerAC"/>
    <property type="match status" value="1"/>
</dbReference>
<dbReference type="EMBL" id="CP042161">
    <property type="protein sequence ID" value="QDS34312.1"/>
    <property type="molecule type" value="Genomic_DNA"/>
</dbReference>
<evidence type="ECO:0000256" key="2">
    <source>
        <dbReference type="ARBA" id="ARBA00007886"/>
    </source>
</evidence>
<evidence type="ECO:0000256" key="1">
    <source>
        <dbReference type="ARBA" id="ARBA00004635"/>
    </source>
</evidence>
<keyword evidence="3" id="KW-0309">Germination</keyword>
<evidence type="ECO:0000256" key="6">
    <source>
        <dbReference type="ARBA" id="ARBA00023139"/>
    </source>
</evidence>
<evidence type="ECO:0000313" key="10">
    <source>
        <dbReference type="EMBL" id="QDS34312.1"/>
    </source>
</evidence>
<keyword evidence="5" id="KW-0472">Membrane</keyword>
<protein>
    <submittedName>
        <fullName evidence="10">Ger(X)C family spore germination protein</fullName>
    </submittedName>
</protein>
<dbReference type="PROSITE" id="PS51257">
    <property type="entry name" value="PROKAR_LIPOPROTEIN"/>
    <property type="match status" value="1"/>
</dbReference>
<dbReference type="Gene3D" id="3.30.300.210">
    <property type="entry name" value="Nutrient germinant receptor protein C, domain 3"/>
    <property type="match status" value="1"/>
</dbReference>
<accession>A0A517I627</accession>
<evidence type="ECO:0000256" key="4">
    <source>
        <dbReference type="ARBA" id="ARBA00022729"/>
    </source>
</evidence>
<evidence type="ECO:0000259" key="8">
    <source>
        <dbReference type="Pfam" id="PF05504"/>
    </source>
</evidence>
<dbReference type="GO" id="GO:0016020">
    <property type="term" value="C:membrane"/>
    <property type="evidence" value="ECO:0007669"/>
    <property type="project" value="UniProtKB-SubCell"/>
</dbReference>
<name>A0A517I627_BREBE</name>
<sequence>MRRRIGVLFVLLLFGLSGCGFKDIDKRFFVVAIGIDQGKEKQYKVSLKLAIPRHRIEPGHAAFQIISQEADTISEALELMNSNVDKELDLGHSKIFIIGRNLANDELLTKTDWIFRGSDVQRIEYMALANPSAEEILEASPRSERVPADSLILSFGHEKIGSSLAVTEYLYDFYNRMFELGKDPFLPVISKKGKSFEVNQVALFNKKELKMVTQPGQTELFSQLVRKPSNFVVSVKKDHLRYSLLIQSFTYRYQIQTPKQQSPILQMDIKVRGRIQEANQALFDKNWGEIERVAEKNIENRYKNLLESMQKHQIDPIGFGLHYMARNHYGKKEWELWQEIYSKMKFNITVDLEIESTGIIK</sequence>
<comment type="subcellular location">
    <subcellularLocation>
        <location evidence="1">Membrane</location>
        <topology evidence="1">Lipid-anchor</topology>
    </subcellularLocation>
</comment>
<gene>
    <name evidence="10" type="ORF">FPS98_10150</name>
</gene>
<keyword evidence="7" id="KW-0449">Lipoprotein</keyword>
<dbReference type="PANTHER" id="PTHR35789">
    <property type="entry name" value="SPORE GERMINATION PROTEIN B3"/>
    <property type="match status" value="1"/>
</dbReference>
<dbReference type="InterPro" id="IPR008844">
    <property type="entry name" value="Spore_GerAC-like"/>
</dbReference>
<dbReference type="Proteomes" id="UP000317713">
    <property type="component" value="Chromosome"/>
</dbReference>
<keyword evidence="6" id="KW-0564">Palmitate</keyword>
<evidence type="ECO:0000259" key="9">
    <source>
        <dbReference type="Pfam" id="PF25198"/>
    </source>
</evidence>
<evidence type="ECO:0000256" key="7">
    <source>
        <dbReference type="ARBA" id="ARBA00023288"/>
    </source>
</evidence>
<dbReference type="NCBIfam" id="TIGR02887">
    <property type="entry name" value="spore_ger_x_C"/>
    <property type="match status" value="1"/>
</dbReference>
<dbReference type="InterPro" id="IPR057336">
    <property type="entry name" value="GerAC_N"/>
</dbReference>
<evidence type="ECO:0000256" key="3">
    <source>
        <dbReference type="ARBA" id="ARBA00022544"/>
    </source>
</evidence>
<organism evidence="10 11">
    <name type="scientific">Brevibacillus brevis</name>
    <name type="common">Bacillus brevis</name>
    <dbReference type="NCBI Taxonomy" id="1393"/>
    <lineage>
        <taxon>Bacteria</taxon>
        <taxon>Bacillati</taxon>
        <taxon>Bacillota</taxon>
        <taxon>Bacilli</taxon>
        <taxon>Bacillales</taxon>
        <taxon>Paenibacillaceae</taxon>
        <taxon>Brevibacillus</taxon>
    </lineage>
</organism>
<reference evidence="10 11" key="1">
    <citation type="submission" date="2019-07" db="EMBL/GenBank/DDBJ databases">
        <title>Characterization of Brevibacillus brevis HK544, as a potential biocontrol agent.</title>
        <authorList>
            <person name="Kim H."/>
        </authorList>
    </citation>
    <scope>NUCLEOTIDE SEQUENCE [LARGE SCALE GENOMIC DNA]</scope>
    <source>
        <strain evidence="10 11">HK544</strain>
    </source>
</reference>
<keyword evidence="4" id="KW-0732">Signal</keyword>
<feature type="domain" description="Spore germination protein N-terminal" evidence="9">
    <location>
        <begin position="22"/>
        <end position="190"/>
    </location>
</feature>
<dbReference type="GO" id="GO:0009847">
    <property type="term" value="P:spore germination"/>
    <property type="evidence" value="ECO:0007669"/>
    <property type="project" value="InterPro"/>
</dbReference>